<evidence type="ECO:0000313" key="2">
    <source>
        <dbReference type="Proteomes" id="UP000709295"/>
    </source>
</evidence>
<accession>A0A8J5MDJ7</accession>
<dbReference type="AlphaFoldDB" id="A0A8J5MDJ7"/>
<protein>
    <submittedName>
        <fullName evidence="1">Uncharacterized protein</fullName>
    </submittedName>
</protein>
<reference evidence="1" key="1">
    <citation type="submission" date="2021-01" db="EMBL/GenBank/DDBJ databases">
        <title>Phytophthora aleatoria, a newly-described species from Pinus radiata is distinct from Phytophthora cactorum isolates based on comparative genomics.</title>
        <authorList>
            <person name="Mcdougal R."/>
            <person name="Panda P."/>
            <person name="Williams N."/>
            <person name="Studholme D.J."/>
        </authorList>
    </citation>
    <scope>NUCLEOTIDE SEQUENCE</scope>
    <source>
        <strain evidence="1">NZFS 4037</strain>
    </source>
</reference>
<organism evidence="1 2">
    <name type="scientific">Phytophthora aleatoria</name>
    <dbReference type="NCBI Taxonomy" id="2496075"/>
    <lineage>
        <taxon>Eukaryota</taxon>
        <taxon>Sar</taxon>
        <taxon>Stramenopiles</taxon>
        <taxon>Oomycota</taxon>
        <taxon>Peronosporomycetes</taxon>
        <taxon>Peronosporales</taxon>
        <taxon>Peronosporaceae</taxon>
        <taxon>Phytophthora</taxon>
    </lineage>
</organism>
<proteinExistence type="predicted"/>
<evidence type="ECO:0000313" key="1">
    <source>
        <dbReference type="EMBL" id="KAG6950292.1"/>
    </source>
</evidence>
<comment type="caution">
    <text evidence="1">The sequence shown here is derived from an EMBL/GenBank/DDBJ whole genome shotgun (WGS) entry which is preliminary data.</text>
</comment>
<keyword evidence="2" id="KW-1185">Reference proteome</keyword>
<name>A0A8J5MDJ7_9STRA</name>
<gene>
    <name evidence="1" type="ORF">JG688_00014229</name>
</gene>
<sequence length="110" mass="12212">MDSLFDVQVEGLTAFASPRTAKFRYVISLKGAKVNICLRSAQGRNSGGAELKRQLLMSCSNRQTGYLNKKNYATAANIFVDASAAEYVWVSLADRRKISMPSRSDIRVLF</sequence>
<dbReference type="Proteomes" id="UP000709295">
    <property type="component" value="Unassembled WGS sequence"/>
</dbReference>
<dbReference type="EMBL" id="JAENGY010001322">
    <property type="protein sequence ID" value="KAG6950292.1"/>
    <property type="molecule type" value="Genomic_DNA"/>
</dbReference>